<organism evidence="1 2">
    <name type="scientific">Cladophialophora yegresii CBS 114405</name>
    <dbReference type="NCBI Taxonomy" id="1182544"/>
    <lineage>
        <taxon>Eukaryota</taxon>
        <taxon>Fungi</taxon>
        <taxon>Dikarya</taxon>
        <taxon>Ascomycota</taxon>
        <taxon>Pezizomycotina</taxon>
        <taxon>Eurotiomycetes</taxon>
        <taxon>Chaetothyriomycetidae</taxon>
        <taxon>Chaetothyriales</taxon>
        <taxon>Herpotrichiellaceae</taxon>
        <taxon>Cladophialophora</taxon>
    </lineage>
</organism>
<protein>
    <recommendedName>
        <fullName evidence="3">Aminoglycoside phosphotransferase domain-containing protein</fullName>
    </recommendedName>
</protein>
<evidence type="ECO:0000313" key="2">
    <source>
        <dbReference type="Proteomes" id="UP000019473"/>
    </source>
</evidence>
<comment type="caution">
    <text evidence="1">The sequence shown here is derived from an EMBL/GenBank/DDBJ whole genome shotgun (WGS) entry which is preliminary data.</text>
</comment>
<dbReference type="EMBL" id="AMGW01000007">
    <property type="protein sequence ID" value="EXJ54144.1"/>
    <property type="molecule type" value="Genomic_DNA"/>
</dbReference>
<accession>W9W6G2</accession>
<dbReference type="VEuPathDB" id="FungiDB:A1O7_09481"/>
<proteinExistence type="predicted"/>
<sequence length="115" mass="13399">MILALAGKSRMNQESMNRHFYLAGLQYYEKMLARALDNTSPIFSHSDLQRKNGIVKKVNTRDGSADLQVSLMGWEYVGWYPAYWDFVAAFLAPRWDDDWSTTIMNAWTSGRLKRR</sequence>
<evidence type="ECO:0000313" key="1">
    <source>
        <dbReference type="EMBL" id="EXJ54144.1"/>
    </source>
</evidence>
<dbReference type="GeneID" id="19184044"/>
<keyword evidence="2" id="KW-1185">Reference proteome</keyword>
<dbReference type="STRING" id="1182544.W9W6G2"/>
<evidence type="ECO:0008006" key="3">
    <source>
        <dbReference type="Google" id="ProtNLM"/>
    </source>
</evidence>
<dbReference type="HOGENOM" id="CLU_2108781_0_0_1"/>
<dbReference type="OrthoDB" id="2906425at2759"/>
<reference evidence="1 2" key="1">
    <citation type="submission" date="2013-03" db="EMBL/GenBank/DDBJ databases">
        <title>The Genome Sequence of Cladophialophora yegresii CBS 114405.</title>
        <authorList>
            <consortium name="The Broad Institute Genomics Platform"/>
            <person name="Cuomo C."/>
            <person name="de Hoog S."/>
            <person name="Gorbushina A."/>
            <person name="Walker B."/>
            <person name="Young S.K."/>
            <person name="Zeng Q."/>
            <person name="Gargeya S."/>
            <person name="Fitzgerald M."/>
            <person name="Haas B."/>
            <person name="Abouelleil A."/>
            <person name="Allen A.W."/>
            <person name="Alvarado L."/>
            <person name="Arachchi H.M."/>
            <person name="Berlin A.M."/>
            <person name="Chapman S.B."/>
            <person name="Gainer-Dewar J."/>
            <person name="Goldberg J."/>
            <person name="Griggs A."/>
            <person name="Gujja S."/>
            <person name="Hansen M."/>
            <person name="Howarth C."/>
            <person name="Imamovic A."/>
            <person name="Ireland A."/>
            <person name="Larimer J."/>
            <person name="McCowan C."/>
            <person name="Murphy C."/>
            <person name="Pearson M."/>
            <person name="Poon T.W."/>
            <person name="Priest M."/>
            <person name="Roberts A."/>
            <person name="Saif S."/>
            <person name="Shea T."/>
            <person name="Sisk P."/>
            <person name="Sykes S."/>
            <person name="Wortman J."/>
            <person name="Nusbaum C."/>
            <person name="Birren B."/>
        </authorList>
    </citation>
    <scope>NUCLEOTIDE SEQUENCE [LARGE SCALE GENOMIC DNA]</scope>
    <source>
        <strain evidence="1 2">CBS 114405</strain>
    </source>
</reference>
<dbReference type="AlphaFoldDB" id="W9W6G2"/>
<gene>
    <name evidence="1" type="ORF">A1O7_09481</name>
</gene>
<dbReference type="Proteomes" id="UP000019473">
    <property type="component" value="Unassembled WGS sequence"/>
</dbReference>
<name>W9W6G2_9EURO</name>
<dbReference type="RefSeq" id="XP_007761659.1">
    <property type="nucleotide sequence ID" value="XM_007763469.1"/>
</dbReference>
<dbReference type="Gene3D" id="3.90.1200.10">
    <property type="match status" value="1"/>
</dbReference>